<dbReference type="Proteomes" id="UP000254794">
    <property type="component" value="Unassembled WGS sequence"/>
</dbReference>
<organism evidence="1 2">
    <name type="scientific">Legionella busanensis</name>
    <dbReference type="NCBI Taxonomy" id="190655"/>
    <lineage>
        <taxon>Bacteria</taxon>
        <taxon>Pseudomonadati</taxon>
        <taxon>Pseudomonadota</taxon>
        <taxon>Gammaproteobacteria</taxon>
        <taxon>Legionellales</taxon>
        <taxon>Legionellaceae</taxon>
        <taxon>Legionella</taxon>
    </lineage>
</organism>
<sequence>MSNEKSIISSVSFYLPTLVGLFKELAKLRDINLDKYLTRFKCKKIILCFDSYSVINSMIGLKSNFQVQTVVLRY</sequence>
<gene>
    <name evidence="1" type="ORF">NCTC13316_00883</name>
</gene>
<dbReference type="EMBL" id="UGOD01000001">
    <property type="protein sequence ID" value="STX50795.1"/>
    <property type="molecule type" value="Genomic_DNA"/>
</dbReference>
<name>A0A378JHY0_9GAMM</name>
<accession>A0A378JHY0</accession>
<evidence type="ECO:0000313" key="1">
    <source>
        <dbReference type="EMBL" id="STX50795.1"/>
    </source>
</evidence>
<keyword evidence="2" id="KW-1185">Reference proteome</keyword>
<reference evidence="1 2" key="1">
    <citation type="submission" date="2018-06" db="EMBL/GenBank/DDBJ databases">
        <authorList>
            <consortium name="Pathogen Informatics"/>
            <person name="Doyle S."/>
        </authorList>
    </citation>
    <scope>NUCLEOTIDE SEQUENCE [LARGE SCALE GENOMIC DNA]</scope>
    <source>
        <strain evidence="1 2">NCTC13316</strain>
    </source>
</reference>
<evidence type="ECO:0000313" key="2">
    <source>
        <dbReference type="Proteomes" id="UP000254794"/>
    </source>
</evidence>
<protein>
    <submittedName>
        <fullName evidence="1">Uncharacterized protein</fullName>
    </submittedName>
</protein>
<proteinExistence type="predicted"/>
<dbReference type="AlphaFoldDB" id="A0A378JHY0"/>